<name>A0A8S5PIQ7_9CAUD</name>
<evidence type="ECO:0000313" key="1">
    <source>
        <dbReference type="EMBL" id="DAE06485.1"/>
    </source>
</evidence>
<dbReference type="Pfam" id="PF20338">
    <property type="entry name" value="DUF6633"/>
    <property type="match status" value="1"/>
</dbReference>
<accession>A0A8S5PIQ7</accession>
<protein>
    <submittedName>
        <fullName evidence="1">Uncharacterized protein</fullName>
    </submittedName>
</protein>
<reference evidence="1" key="1">
    <citation type="journal article" date="2021" name="Proc. Natl. Acad. Sci. U.S.A.">
        <title>A Catalog of Tens of Thousands of Viruses from Human Metagenomes Reveals Hidden Associations with Chronic Diseases.</title>
        <authorList>
            <person name="Tisza M.J."/>
            <person name="Buck C.B."/>
        </authorList>
    </citation>
    <scope>NUCLEOTIDE SEQUENCE</scope>
    <source>
        <strain evidence="1">CtmP19</strain>
    </source>
</reference>
<proteinExistence type="predicted"/>
<dbReference type="InterPro" id="IPR046573">
    <property type="entry name" value="DUF6633"/>
</dbReference>
<organism evidence="1">
    <name type="scientific">Siphoviridae sp. ctmP19</name>
    <dbReference type="NCBI Taxonomy" id="2825651"/>
    <lineage>
        <taxon>Viruses</taxon>
        <taxon>Duplodnaviria</taxon>
        <taxon>Heunggongvirae</taxon>
        <taxon>Uroviricota</taxon>
        <taxon>Caudoviricetes</taxon>
    </lineage>
</organism>
<sequence length="224" mass="25025">MNAPSATAALPTTLPGSLPKQPTTAAALACEQRYGPAAHFLTTFSPSLQTACIAHPERTFGGTAPALSVVSAAYGRNVAKMWLSIQLNNLSEFTGVKDKLTEVQIDELSDLILAQYWYLNVAEVMYYLQQVKAGRYGRFYGAVDAMAITTGLLKFLDERRKEIDRLETRRREAAARADRRDHEENGMSRTEWEEVAWLYNMGYEPHRLAAERAAEERNAKAAQH</sequence>
<dbReference type="EMBL" id="BK015438">
    <property type="protein sequence ID" value="DAE06485.1"/>
    <property type="molecule type" value="Genomic_DNA"/>
</dbReference>